<sequence length="281" mass="28142">MVALTLTTTVVVAVAAGCNSETTESSTFAASSAPGLPSTAEADGGVSRVALSPRLDHVHGLHIDADGTILAGTHSGVWAVNSDGNATKVGSSDDDLMGFSGASGTDTLVTSGHPGPSSEAPNPLGLRRSNDGGRTWMDQSLGGEVDFHALATDGAYVIGFDGTTGLRVSVDGGLSWSPGAALAAASLTIGPGGVWALTTAGVQRSIDDGSSFEVVGGAPDLMLLAGTREALWGIDGDGNAWRSHDGDTWEKRSFVGSAEALTADGFATAYAATGENLHVLS</sequence>
<dbReference type="Gene3D" id="2.130.10.10">
    <property type="entry name" value="YVTN repeat-like/Quinoprotein amine dehydrogenase"/>
    <property type="match status" value="1"/>
</dbReference>
<dbReference type="InterPro" id="IPR054817">
    <property type="entry name" value="Glycosyl_F510_1955-like"/>
</dbReference>
<reference evidence="2 3" key="1">
    <citation type="submission" date="2019-11" db="EMBL/GenBank/DDBJ databases">
        <title>Gordonia sp. nov., a novel actinobacterium isolated from mangrove soil in Hainan.</title>
        <authorList>
            <person name="Huang X."/>
            <person name="Xie Y."/>
            <person name="Chu X."/>
            <person name="Xiao K."/>
        </authorList>
    </citation>
    <scope>NUCLEOTIDE SEQUENCE [LARGE SCALE GENOMIC DNA]</scope>
    <source>
        <strain evidence="2 3">HNM0687</strain>
    </source>
</reference>
<dbReference type="NCBIfam" id="NF045728">
    <property type="entry name" value="glycosyl_F510_1955"/>
    <property type="match status" value="1"/>
</dbReference>
<dbReference type="EMBL" id="WMBR01000001">
    <property type="protein sequence ID" value="MXP21229.1"/>
    <property type="molecule type" value="Genomic_DNA"/>
</dbReference>
<evidence type="ECO:0000313" key="2">
    <source>
        <dbReference type="EMBL" id="MXP21229.1"/>
    </source>
</evidence>
<protein>
    <submittedName>
        <fullName evidence="2">Exo-alpha-sialidase</fullName>
    </submittedName>
</protein>
<proteinExistence type="predicted"/>
<feature type="region of interest" description="Disordered" evidence="1">
    <location>
        <begin position="23"/>
        <end position="44"/>
    </location>
</feature>
<feature type="region of interest" description="Disordered" evidence="1">
    <location>
        <begin position="100"/>
        <end position="124"/>
    </location>
</feature>
<name>A0A6L7GMR2_9ACTN</name>
<keyword evidence="3" id="KW-1185">Reference proteome</keyword>
<evidence type="ECO:0000313" key="3">
    <source>
        <dbReference type="Proteomes" id="UP000475545"/>
    </source>
</evidence>
<comment type="caution">
    <text evidence="2">The sequence shown here is derived from an EMBL/GenBank/DDBJ whole genome shotgun (WGS) entry which is preliminary data.</text>
</comment>
<dbReference type="InterPro" id="IPR015943">
    <property type="entry name" value="WD40/YVTN_repeat-like_dom_sf"/>
</dbReference>
<dbReference type="SUPFAM" id="SSF110296">
    <property type="entry name" value="Oligoxyloglucan reducing end-specific cellobiohydrolase"/>
    <property type="match status" value="1"/>
</dbReference>
<gene>
    <name evidence="2" type="ORF">GIY30_07655</name>
</gene>
<organism evidence="2 3">
    <name type="scientific">Gordonia mangrovi</name>
    <dbReference type="NCBI Taxonomy" id="2665643"/>
    <lineage>
        <taxon>Bacteria</taxon>
        <taxon>Bacillati</taxon>
        <taxon>Actinomycetota</taxon>
        <taxon>Actinomycetes</taxon>
        <taxon>Mycobacteriales</taxon>
        <taxon>Gordoniaceae</taxon>
        <taxon>Gordonia</taxon>
    </lineage>
</organism>
<dbReference type="Proteomes" id="UP000475545">
    <property type="component" value="Unassembled WGS sequence"/>
</dbReference>
<dbReference type="RefSeq" id="WP_160901490.1">
    <property type="nucleotide sequence ID" value="NZ_CP102850.1"/>
</dbReference>
<feature type="compositionally biased region" description="Low complexity" evidence="1">
    <location>
        <begin position="23"/>
        <end position="33"/>
    </location>
</feature>
<accession>A0A6L7GMR2</accession>
<evidence type="ECO:0000256" key="1">
    <source>
        <dbReference type="SAM" id="MobiDB-lite"/>
    </source>
</evidence>
<dbReference type="AlphaFoldDB" id="A0A6L7GMR2"/>